<keyword evidence="1" id="KW-0812">Transmembrane</keyword>
<keyword evidence="1" id="KW-0472">Membrane</keyword>
<feature type="transmembrane region" description="Helical" evidence="1">
    <location>
        <begin position="195"/>
        <end position="214"/>
    </location>
</feature>
<evidence type="ECO:0000313" key="3">
    <source>
        <dbReference type="EMBL" id="CRZ12505.1"/>
    </source>
</evidence>
<feature type="signal peptide" evidence="2">
    <location>
        <begin position="1"/>
        <end position="25"/>
    </location>
</feature>
<keyword evidence="2" id="KW-0732">Signal</keyword>
<evidence type="ECO:0000256" key="1">
    <source>
        <dbReference type="SAM" id="Phobius"/>
    </source>
</evidence>
<reference evidence="3" key="1">
    <citation type="submission" date="2015-04" db="EMBL/GenBank/DDBJ databases">
        <title>The genome sequence of the plant pathogenic Rhizarian Plasmodiophora brassicae reveals insights in its biotrophic life cycle and the origin of chitin synthesis.</title>
        <authorList>
            <person name="Schwelm A."/>
            <person name="Fogelqvist J."/>
            <person name="Knaust A."/>
            <person name="Julke S."/>
            <person name="Lilja T."/>
            <person name="Dhandapani V."/>
            <person name="Bonilla-Rosso G."/>
            <person name="Karlsson M."/>
            <person name="Shevchenko A."/>
            <person name="Choi S.R."/>
            <person name="Kim H.G."/>
            <person name="Park J.Y."/>
            <person name="Lim Y.P."/>
            <person name="Ludwig-Muller J."/>
            <person name="Dixelius C."/>
        </authorList>
    </citation>
    <scope>NUCLEOTIDE SEQUENCE</scope>
    <source>
        <tissue evidence="3">Potato root galls</tissue>
    </source>
</reference>
<name>A0A0H5RE25_9EUKA</name>
<evidence type="ECO:0008006" key="4">
    <source>
        <dbReference type="Google" id="ProtNLM"/>
    </source>
</evidence>
<sequence length="216" mass="23905">MMQISNLLLPCAILIVTIYFSAVDARVFSCDNSTLLYSVKNPDDESPMVIFQNNNITRVFYQDQQTGFWDKEAEPNQHDKTCDFRVITTPVENHCLSTTEGLSADSGLKLCADDKVKGPRDVVAEHMVLVACSTEESAFAKVVNPEGGTHFLAAFHTMSQLESAEQWHPSNMSATIEAFMKKATCDEAYAPTTSSAIAISPMLIIYLISLVHFIKL</sequence>
<protein>
    <recommendedName>
        <fullName evidence="4">Ricin B lectin domain-containing protein</fullName>
    </recommendedName>
</protein>
<dbReference type="AlphaFoldDB" id="A0A0H5RE25"/>
<keyword evidence="1" id="KW-1133">Transmembrane helix</keyword>
<dbReference type="EMBL" id="HACM01012063">
    <property type="protein sequence ID" value="CRZ12505.1"/>
    <property type="molecule type" value="Transcribed_RNA"/>
</dbReference>
<accession>A0A0H5RE25</accession>
<proteinExistence type="predicted"/>
<feature type="chain" id="PRO_5005223176" description="Ricin B lectin domain-containing protein" evidence="2">
    <location>
        <begin position="26"/>
        <end position="216"/>
    </location>
</feature>
<evidence type="ECO:0000256" key="2">
    <source>
        <dbReference type="SAM" id="SignalP"/>
    </source>
</evidence>
<organism evidence="3">
    <name type="scientific">Spongospora subterranea</name>
    <dbReference type="NCBI Taxonomy" id="70186"/>
    <lineage>
        <taxon>Eukaryota</taxon>
        <taxon>Sar</taxon>
        <taxon>Rhizaria</taxon>
        <taxon>Endomyxa</taxon>
        <taxon>Phytomyxea</taxon>
        <taxon>Plasmodiophorida</taxon>
        <taxon>Plasmodiophoridae</taxon>
        <taxon>Spongospora</taxon>
    </lineage>
</organism>